<dbReference type="EMBL" id="JACERN010000033">
    <property type="protein sequence ID" value="MBA4709430.1"/>
    <property type="molecule type" value="Genomic_DNA"/>
</dbReference>
<evidence type="ECO:0000313" key="3">
    <source>
        <dbReference type="Proteomes" id="UP000545606"/>
    </source>
</evidence>
<keyword evidence="3" id="KW-1185">Reference proteome</keyword>
<protein>
    <recommendedName>
        <fullName evidence="4">Lipoprotein</fullName>
    </recommendedName>
</protein>
<name>A0A838Y1Y0_9NEIS</name>
<organism evidence="2 3">
    <name type="scientific">Aquitalea aquatica</name>
    <dbReference type="NCBI Taxonomy" id="3044273"/>
    <lineage>
        <taxon>Bacteria</taxon>
        <taxon>Pseudomonadati</taxon>
        <taxon>Pseudomonadota</taxon>
        <taxon>Betaproteobacteria</taxon>
        <taxon>Neisseriales</taxon>
        <taxon>Chromobacteriaceae</taxon>
        <taxon>Aquitalea</taxon>
    </lineage>
</organism>
<comment type="caution">
    <text evidence="2">The sequence shown here is derived from an EMBL/GenBank/DDBJ whole genome shotgun (WGS) entry which is preliminary data.</text>
</comment>
<dbReference type="PROSITE" id="PS51257">
    <property type="entry name" value="PROKAR_LIPOPROTEIN"/>
    <property type="match status" value="1"/>
</dbReference>
<dbReference type="RefSeq" id="WP_181836460.1">
    <property type="nucleotide sequence ID" value="NZ_JACERN010000033.1"/>
</dbReference>
<keyword evidence="1" id="KW-0732">Signal</keyword>
<evidence type="ECO:0000313" key="2">
    <source>
        <dbReference type="EMBL" id="MBA4709430.1"/>
    </source>
</evidence>
<accession>A0A838Y1Y0</accession>
<evidence type="ECO:0000256" key="1">
    <source>
        <dbReference type="SAM" id="SignalP"/>
    </source>
</evidence>
<proteinExistence type="predicted"/>
<dbReference type="AlphaFoldDB" id="A0A838Y1Y0"/>
<dbReference type="Proteomes" id="UP000545606">
    <property type="component" value="Unassembled WGS sequence"/>
</dbReference>
<feature type="chain" id="PRO_5032434934" description="Lipoprotein" evidence="1">
    <location>
        <begin position="21"/>
        <end position="212"/>
    </location>
</feature>
<gene>
    <name evidence="2" type="ORF">H2Z84_13690</name>
</gene>
<evidence type="ECO:0008006" key="4">
    <source>
        <dbReference type="Google" id="ProtNLM"/>
    </source>
</evidence>
<reference evidence="2 3" key="1">
    <citation type="submission" date="2020-07" db="EMBL/GenBank/DDBJ databases">
        <title>Draft genome sequence of violacein-producing bacteria and related species.</title>
        <authorList>
            <person name="Wilson H.S."/>
            <person name="De Leon M.E."/>
        </authorList>
    </citation>
    <scope>NUCLEOTIDE SEQUENCE [LARGE SCALE GENOMIC DNA]</scope>
    <source>
        <strain evidence="2 3">HSC-21Su07</strain>
    </source>
</reference>
<feature type="signal peptide" evidence="1">
    <location>
        <begin position="1"/>
        <end position="20"/>
    </location>
</feature>
<sequence length="212" mass="22420">MNKFHLATLLASLFAVSACTQQQNEAAQQAASAAISTAHATLGDASTPLATLRQQASAAAGEAKQQAAQLVADNPALGLAVSAVQQGMEKSANALQWQQLETKVGSYPADIGLYQKGVVADALHQLLGKKMPVFLQNMQVSSPLGKDQLLFVSGNKPHQGGEEMAYLLLDPSSKQLEVGLIEQGKLRIYRSGPPLYRPAEINTMLSNLASQP</sequence>